<keyword evidence="3 9" id="KW-0645">Protease</keyword>
<protein>
    <recommendedName>
        <fullName evidence="9">Lipoprotein signal peptidase</fullName>
        <ecNumber evidence="9">3.4.23.36</ecNumber>
    </recommendedName>
    <alternativeName>
        <fullName evidence="9">Prolipoprotein signal peptidase</fullName>
    </alternativeName>
    <alternativeName>
        <fullName evidence="9">Signal peptidase II</fullName>
        <shortName evidence="9">SPase II</shortName>
    </alternativeName>
</protein>
<dbReference type="HAMAP" id="MF_00161">
    <property type="entry name" value="LspA"/>
    <property type="match status" value="1"/>
</dbReference>
<keyword evidence="2 9" id="KW-1003">Cell membrane</keyword>
<evidence type="ECO:0000256" key="1">
    <source>
        <dbReference type="ARBA" id="ARBA00006139"/>
    </source>
</evidence>
<organism evidence="11 12">
    <name type="scientific">Sulfurospirillum tamanense</name>
    <dbReference type="NCBI Taxonomy" id="2813362"/>
    <lineage>
        <taxon>Bacteria</taxon>
        <taxon>Pseudomonadati</taxon>
        <taxon>Campylobacterota</taxon>
        <taxon>Epsilonproteobacteria</taxon>
        <taxon>Campylobacterales</taxon>
        <taxon>Sulfurospirillaceae</taxon>
        <taxon>Sulfurospirillum</taxon>
    </lineage>
</organism>
<keyword evidence="12" id="KW-1185">Reference proteome</keyword>
<dbReference type="RefSeq" id="WP_205458597.1">
    <property type="nucleotide sequence ID" value="NZ_JAFHKK010000007.1"/>
</dbReference>
<keyword evidence="8 9" id="KW-0472">Membrane</keyword>
<dbReference type="Proteomes" id="UP000703590">
    <property type="component" value="Unassembled WGS sequence"/>
</dbReference>
<reference evidence="12" key="2">
    <citation type="submission" date="2021-02" db="EMBL/GenBank/DDBJ databases">
        <title>Sulfurospirillum tamanensis sp. nov.</title>
        <authorList>
            <person name="Merkel A.Y."/>
        </authorList>
    </citation>
    <scope>NUCLEOTIDE SEQUENCE [LARGE SCALE GENOMIC DNA]</scope>
    <source>
        <strain evidence="12">T05b</strain>
    </source>
</reference>
<evidence type="ECO:0000256" key="6">
    <source>
        <dbReference type="ARBA" id="ARBA00022801"/>
    </source>
</evidence>
<comment type="function">
    <text evidence="9">This protein specifically catalyzes the removal of signal peptides from prolipoproteins.</text>
</comment>
<dbReference type="Pfam" id="PF01252">
    <property type="entry name" value="Peptidase_A8"/>
    <property type="match status" value="1"/>
</dbReference>
<feature type="active site" evidence="9">
    <location>
        <position position="128"/>
    </location>
</feature>
<keyword evidence="6 9" id="KW-0378">Hydrolase</keyword>
<evidence type="ECO:0000256" key="7">
    <source>
        <dbReference type="ARBA" id="ARBA00022989"/>
    </source>
</evidence>
<evidence type="ECO:0000256" key="3">
    <source>
        <dbReference type="ARBA" id="ARBA00022670"/>
    </source>
</evidence>
<sequence>MGKAWALFALGFVTVFAVDQAIKALFVYEGVQWNGAYFSLVLTYNKGVAFSMLASLGPWLKVIQVGLIAGILGYLVQNKTMVQDHAIPLGMLLGAGSSNVLDRFVHGGVVDYLFWHRWFEFAVFNLADVMINISVAIILIQTLFFPKKQA</sequence>
<reference evidence="11 12" key="3">
    <citation type="submission" date="2021-02" db="EMBL/GenBank/DDBJ databases">
        <authorList>
            <person name="Merkel A.Y."/>
        </authorList>
    </citation>
    <scope>NUCLEOTIDE SEQUENCE [LARGE SCALE GENOMIC DNA]</scope>
    <source>
        <strain evidence="11 12">T05b</strain>
    </source>
</reference>
<evidence type="ECO:0000313" key="11">
    <source>
        <dbReference type="EMBL" id="MBN2964046.1"/>
    </source>
</evidence>
<keyword evidence="11" id="KW-0449">Lipoprotein</keyword>
<reference evidence="11 12" key="1">
    <citation type="submission" date="2021-02" db="EMBL/GenBank/DDBJ databases">
        <title>Sulfurospirillum tamanensis sp. nov.</title>
        <authorList>
            <person name="Frolova A."/>
            <person name="Merkel A."/>
            <person name="Slobodkin A."/>
        </authorList>
    </citation>
    <scope>NUCLEOTIDE SEQUENCE [LARGE SCALE GENOMIC DNA]</scope>
    <source>
        <strain evidence="11 12">T05b</strain>
    </source>
</reference>
<evidence type="ECO:0000256" key="4">
    <source>
        <dbReference type="ARBA" id="ARBA00022692"/>
    </source>
</evidence>
<name>A0ABS2WQT8_9BACT</name>
<comment type="caution">
    <text evidence="9">Lacks conserved residue(s) required for the propagation of feature annotation.</text>
</comment>
<evidence type="ECO:0000256" key="5">
    <source>
        <dbReference type="ARBA" id="ARBA00022750"/>
    </source>
</evidence>
<dbReference type="InterPro" id="IPR001872">
    <property type="entry name" value="Peptidase_A8"/>
</dbReference>
<comment type="catalytic activity">
    <reaction evidence="9">
        <text>Release of signal peptides from bacterial membrane prolipoproteins. Hydrolyzes -Xaa-Yaa-Zaa-|-(S,diacylglyceryl)Cys-, in which Xaa is hydrophobic (preferably Leu), and Yaa (Ala or Ser) and Zaa (Gly or Ala) have small, neutral side chains.</text>
        <dbReference type="EC" id="3.4.23.36"/>
    </reaction>
</comment>
<evidence type="ECO:0000256" key="8">
    <source>
        <dbReference type="ARBA" id="ARBA00023136"/>
    </source>
</evidence>
<evidence type="ECO:0000313" key="12">
    <source>
        <dbReference type="Proteomes" id="UP000703590"/>
    </source>
</evidence>
<keyword evidence="4 9" id="KW-0812">Transmembrane</keyword>
<dbReference type="PANTHER" id="PTHR33695">
    <property type="entry name" value="LIPOPROTEIN SIGNAL PEPTIDASE"/>
    <property type="match status" value="1"/>
</dbReference>
<evidence type="ECO:0000256" key="9">
    <source>
        <dbReference type="HAMAP-Rule" id="MF_00161"/>
    </source>
</evidence>
<keyword evidence="5 9" id="KW-0064">Aspartyl protease</keyword>
<feature type="transmembrane region" description="Helical" evidence="9">
    <location>
        <begin position="48"/>
        <end position="75"/>
    </location>
</feature>
<evidence type="ECO:0000256" key="10">
    <source>
        <dbReference type="RuleBase" id="RU004181"/>
    </source>
</evidence>
<dbReference type="GO" id="GO:0004190">
    <property type="term" value="F:aspartic-type endopeptidase activity"/>
    <property type="evidence" value="ECO:0007669"/>
    <property type="project" value="UniProtKB-EC"/>
</dbReference>
<feature type="transmembrane region" description="Helical" evidence="9">
    <location>
        <begin position="121"/>
        <end position="145"/>
    </location>
</feature>
<comment type="caution">
    <text evidence="11">The sequence shown here is derived from an EMBL/GenBank/DDBJ whole genome shotgun (WGS) entry which is preliminary data.</text>
</comment>
<proteinExistence type="inferred from homology"/>
<dbReference type="EC" id="3.4.23.36" evidence="9"/>
<comment type="similarity">
    <text evidence="1 9 10">Belongs to the peptidase A8 family.</text>
</comment>
<comment type="pathway">
    <text evidence="9">Protein modification; lipoprotein biosynthesis (signal peptide cleavage).</text>
</comment>
<gene>
    <name evidence="9" type="primary">lspA</name>
    <name evidence="11" type="ORF">JWV37_04560</name>
</gene>
<comment type="subcellular location">
    <subcellularLocation>
        <location evidence="9">Cell membrane</location>
        <topology evidence="9">Multi-pass membrane protein</topology>
    </subcellularLocation>
</comment>
<evidence type="ECO:0000256" key="2">
    <source>
        <dbReference type="ARBA" id="ARBA00022475"/>
    </source>
</evidence>
<dbReference type="NCBIfam" id="TIGR00077">
    <property type="entry name" value="lspA"/>
    <property type="match status" value="1"/>
</dbReference>
<dbReference type="PANTHER" id="PTHR33695:SF1">
    <property type="entry name" value="LIPOPROTEIN SIGNAL PEPTIDASE"/>
    <property type="match status" value="1"/>
</dbReference>
<feature type="active site" evidence="9">
    <location>
        <position position="111"/>
    </location>
</feature>
<dbReference type="PRINTS" id="PR00781">
    <property type="entry name" value="LIPOSIGPTASE"/>
</dbReference>
<accession>A0ABS2WQT8</accession>
<dbReference type="EMBL" id="JAFHKK010000007">
    <property type="protein sequence ID" value="MBN2964046.1"/>
    <property type="molecule type" value="Genomic_DNA"/>
</dbReference>
<keyword evidence="7 9" id="KW-1133">Transmembrane helix</keyword>